<dbReference type="EMBL" id="CM000207">
    <property type="protein sequence ID" value="EAN76404.1"/>
    <property type="molecule type" value="Genomic_DNA"/>
</dbReference>
<dbReference type="GeneID" id="3659980"/>
<dbReference type="PaxDb" id="5691-EAN76404"/>
<keyword evidence="1" id="KW-0812">Transmembrane</keyword>
<protein>
    <submittedName>
        <fullName evidence="2">Uncharacterized protein</fullName>
    </submittedName>
</protein>
<name>Q38FL6_TRYB2</name>
<evidence type="ECO:0000313" key="3">
    <source>
        <dbReference type="Proteomes" id="UP000008524"/>
    </source>
</evidence>
<dbReference type="AlphaFoldDB" id="Q38FL6"/>
<proteinExistence type="predicted"/>
<sequence length="93" mass="10677">MPALFSIFCIHFITLFHTVLFSFVCSRFVIFVRVLSYFASLSPLLFFLFFESSALLIKYISRLVFCCQQCCFRLCISAVSRGRLSPLSLLGIL</sequence>
<dbReference type="RefSeq" id="XP_803614.1">
    <property type="nucleotide sequence ID" value="XM_798521.1"/>
</dbReference>
<keyword evidence="1" id="KW-1133">Transmembrane helix</keyword>
<evidence type="ECO:0000313" key="2">
    <source>
        <dbReference type="EMBL" id="EAN76404.1"/>
    </source>
</evidence>
<gene>
    <name evidence="2" type="ORF">Tb09.160.1750</name>
</gene>
<accession>Q38FL6</accession>
<reference evidence="2 3" key="1">
    <citation type="journal article" date="2005" name="Science">
        <title>Comparative genomics of trypanosomatid parasitic protozoa.</title>
        <authorList>
            <person name="El-Sayed N.M."/>
            <person name="Myler P.J."/>
            <person name="Blandin G."/>
            <person name="Berriman M."/>
            <person name="Crabtree J."/>
            <person name="Aggarwal G."/>
            <person name="Caler E."/>
            <person name="Renauld H."/>
            <person name="Worthey E.A."/>
            <person name="Hertz-Fowler C."/>
            <person name="Ghedin E."/>
            <person name="Peacock C."/>
            <person name="Bartholomeu D.C."/>
            <person name="Haas B.J."/>
            <person name="Tran A.N."/>
            <person name="Wortman J.R."/>
            <person name="Alsmark U.C."/>
            <person name="Angiuoli S."/>
            <person name="Anupama A."/>
            <person name="Badger J."/>
            <person name="Bringaud F."/>
            <person name="Cadag E."/>
            <person name="Carlton J.M."/>
            <person name="Cerqueira G.C."/>
            <person name="Creasy T."/>
            <person name="Delcher A.L."/>
            <person name="Djikeng A."/>
            <person name="Embley T.M."/>
            <person name="Hauser C."/>
            <person name="Ivens A.C."/>
            <person name="Kummerfeld S.K."/>
            <person name="Pereira-Leal J.B."/>
            <person name="Nilsson D."/>
            <person name="Peterson J."/>
            <person name="Salzberg S.L."/>
            <person name="Shallom J."/>
            <person name="Silva J.C."/>
            <person name="Sundaram J."/>
            <person name="Westenberger S."/>
            <person name="White O."/>
            <person name="Melville S.E."/>
            <person name="Donelson J.E."/>
            <person name="Andersson B."/>
            <person name="Stuart K.D."/>
            <person name="Hall N."/>
        </authorList>
    </citation>
    <scope>NUCLEOTIDE SEQUENCE [LARGE SCALE GENOMIC DNA]</scope>
    <source>
        <strain evidence="2 3">927/4 GUTat10.1</strain>
    </source>
</reference>
<reference evidence="2 3" key="2">
    <citation type="journal article" date="2005" name="Science">
        <title>The genome of the African trypanosome Trypanosoma brucei.</title>
        <authorList>
            <person name="Berriman M."/>
            <person name="Ghedin E."/>
            <person name="Hertz-Fowler C."/>
            <person name="Blandin G."/>
            <person name="Renauld H."/>
            <person name="Bartholomeu D.C."/>
            <person name="Lennard N.J."/>
            <person name="Caler E."/>
            <person name="Hamlin N.E."/>
            <person name="Haas B."/>
            <person name="Bohme U."/>
            <person name="Hannick L."/>
            <person name="Aslett M.A."/>
            <person name="Shallom J."/>
            <person name="Marcello L."/>
            <person name="Hou L."/>
            <person name="Wickstead B."/>
            <person name="Alsmark U.C."/>
            <person name="Arrowsmith C."/>
            <person name="Atkin R.J."/>
            <person name="Barron A.J."/>
            <person name="Bringaud F."/>
            <person name="Brooks K."/>
            <person name="Carrington M."/>
            <person name="Cherevach I."/>
            <person name="Chillingworth T.J."/>
            <person name="Churcher C."/>
            <person name="Clark L.N."/>
            <person name="Corton C.H."/>
            <person name="Cronin A."/>
            <person name="Davies R.M."/>
            <person name="Doggett J."/>
            <person name="Djikeng A."/>
            <person name="Feldblyum T."/>
            <person name="Field M.C."/>
            <person name="Fraser A."/>
            <person name="Goodhead I."/>
            <person name="Hance Z."/>
            <person name="Harper D."/>
            <person name="Harris B.R."/>
            <person name="Hauser H."/>
            <person name="Hostetler J."/>
            <person name="Ivens A."/>
            <person name="Jagels K."/>
            <person name="Johnson D."/>
            <person name="Johnson J."/>
            <person name="Jones K."/>
            <person name="Kerhornou A.X."/>
            <person name="Koo H."/>
            <person name="Larke N."/>
            <person name="Landfear S."/>
            <person name="Larkin C."/>
            <person name="Leech V."/>
            <person name="Line A."/>
            <person name="Lord A."/>
            <person name="Macleod A."/>
            <person name="Mooney P.J."/>
            <person name="Moule S."/>
            <person name="Martin D.M."/>
            <person name="Morgan G.W."/>
            <person name="Mungall K."/>
            <person name="Norbertczak H."/>
            <person name="Ormond D."/>
            <person name="Pai G."/>
            <person name="Peacock C.S."/>
            <person name="Peterson J."/>
            <person name="Quail M.A."/>
            <person name="Rabbinowitsch E."/>
            <person name="Rajandream M.A."/>
            <person name="Reitter C."/>
            <person name="Salzberg S.L."/>
            <person name="Sanders M."/>
            <person name="Schobel S."/>
            <person name="Sharp S."/>
            <person name="Simmonds M."/>
            <person name="Simpson A.J."/>
            <person name="Tallon L."/>
            <person name="Turner C.M."/>
            <person name="Tait A."/>
            <person name="Tivey A.R."/>
            <person name="Van Aken S."/>
            <person name="Walker D."/>
            <person name="Wanless D."/>
            <person name="Wang S."/>
            <person name="White B."/>
            <person name="White O."/>
            <person name="Whitehead S."/>
            <person name="Woodward J."/>
            <person name="Wortman J."/>
            <person name="Adams M.D."/>
            <person name="Embley T.M."/>
            <person name="Gull K."/>
            <person name="Ullu E."/>
            <person name="Barry J.D."/>
            <person name="Fairlamb A.H."/>
            <person name="Opperdoes F."/>
            <person name="Barrell B.G."/>
            <person name="Donelson J.E."/>
            <person name="Hall N."/>
            <person name="Fraser C.M."/>
            <person name="Melville S.E."/>
            <person name="El-Sayed N.M."/>
        </authorList>
    </citation>
    <scope>NUCLEOTIDE SEQUENCE [LARGE SCALE GENOMIC DNA]</scope>
    <source>
        <strain evidence="2 3">927/4 GUTat10.1</strain>
    </source>
</reference>
<dbReference type="InParanoid" id="Q38FL6"/>
<keyword evidence="1" id="KW-0472">Membrane</keyword>
<feature type="transmembrane region" description="Helical" evidence="1">
    <location>
        <begin position="31"/>
        <end position="50"/>
    </location>
</feature>
<organism evidence="2 3">
    <name type="scientific">Trypanosoma brucei brucei (strain 927/4 GUTat10.1)</name>
    <dbReference type="NCBI Taxonomy" id="185431"/>
    <lineage>
        <taxon>Eukaryota</taxon>
        <taxon>Discoba</taxon>
        <taxon>Euglenozoa</taxon>
        <taxon>Kinetoplastea</taxon>
        <taxon>Metakinetoplastina</taxon>
        <taxon>Trypanosomatida</taxon>
        <taxon>Trypanosomatidae</taxon>
        <taxon>Trypanosoma</taxon>
    </lineage>
</organism>
<dbReference type="KEGG" id="tbr:Tb09.160.1750"/>
<dbReference type="Proteomes" id="UP000008524">
    <property type="component" value="Chromosome 9"/>
</dbReference>
<keyword evidence="3" id="KW-1185">Reference proteome</keyword>
<evidence type="ECO:0000256" key="1">
    <source>
        <dbReference type="SAM" id="Phobius"/>
    </source>
</evidence>